<evidence type="ECO:0000256" key="1">
    <source>
        <dbReference type="SAM" id="MobiDB-lite"/>
    </source>
</evidence>
<name>A0A058Z1D2_FONAL</name>
<feature type="region of interest" description="Disordered" evidence="1">
    <location>
        <begin position="49"/>
        <end position="71"/>
    </location>
</feature>
<keyword evidence="3" id="KW-1185">Reference proteome</keyword>
<proteinExistence type="predicted"/>
<dbReference type="Proteomes" id="UP000030693">
    <property type="component" value="Unassembled WGS sequence"/>
</dbReference>
<protein>
    <submittedName>
        <fullName evidence="2">Uncharacterized protein</fullName>
    </submittedName>
</protein>
<gene>
    <name evidence="2" type="ORF">H696_05858</name>
</gene>
<evidence type="ECO:0000313" key="3">
    <source>
        <dbReference type="Proteomes" id="UP000030693"/>
    </source>
</evidence>
<dbReference type="AlphaFoldDB" id="A0A058Z1D2"/>
<feature type="non-terminal residue" evidence="2">
    <location>
        <position position="516"/>
    </location>
</feature>
<dbReference type="RefSeq" id="XP_009497932.1">
    <property type="nucleotide sequence ID" value="XM_009499657.1"/>
</dbReference>
<reference evidence="2" key="1">
    <citation type="submission" date="2013-04" db="EMBL/GenBank/DDBJ databases">
        <title>The Genome Sequence of Fonticula alba ATCC 38817.</title>
        <authorList>
            <consortium name="The Broad Institute Genomics Platform"/>
            <person name="Russ C."/>
            <person name="Cuomo C."/>
            <person name="Burger G."/>
            <person name="Gray M.W."/>
            <person name="Holland P.W.H."/>
            <person name="King N."/>
            <person name="Lang F.B.F."/>
            <person name="Roger A.J."/>
            <person name="Ruiz-Trillo I."/>
            <person name="Brown M."/>
            <person name="Walker B."/>
            <person name="Young S."/>
            <person name="Zeng Q."/>
            <person name="Gargeya S."/>
            <person name="Fitzgerald M."/>
            <person name="Haas B."/>
            <person name="Abouelleil A."/>
            <person name="Allen A.W."/>
            <person name="Alvarado L."/>
            <person name="Arachchi H.M."/>
            <person name="Berlin A.M."/>
            <person name="Chapman S.B."/>
            <person name="Gainer-Dewar J."/>
            <person name="Goldberg J."/>
            <person name="Griggs A."/>
            <person name="Gujja S."/>
            <person name="Hansen M."/>
            <person name="Howarth C."/>
            <person name="Imamovic A."/>
            <person name="Ireland A."/>
            <person name="Larimer J."/>
            <person name="McCowan C."/>
            <person name="Murphy C."/>
            <person name="Pearson M."/>
            <person name="Poon T.W."/>
            <person name="Priest M."/>
            <person name="Roberts A."/>
            <person name="Saif S."/>
            <person name="Shea T."/>
            <person name="Sisk P."/>
            <person name="Sykes S."/>
            <person name="Wortman J."/>
            <person name="Nusbaum C."/>
            <person name="Birren B."/>
        </authorList>
    </citation>
    <scope>NUCLEOTIDE SEQUENCE [LARGE SCALE GENOMIC DNA]</scope>
    <source>
        <strain evidence="2">ATCC 38817</strain>
    </source>
</reference>
<sequence length="516" mass="56825">MLFGFRAVFCRTIGLSVRWQAAARSLPGFVPRKAGSPWAPAGWSRPAGAGCPVREASSTAVGARDTGGDDRPCPAGVHGGDTYVALSPVVDRRPAGCAGTRLCRDIEAGLATMPRAFQDVEDFRLFLRLAGVRNVYLSTTSEASIGRLVGLDVTTTRHLLDRYGKDYGIMPGSCAWEGDVMPEHATFKDAMCLARRDPPISRQLLARLTGMSTAQTRRVLEHHLSREELARFHQHRVCLGRLGKLLTVVPAQPLAIMAELLSCTPGEVRAALAEHFPWFEFDDRERMNLKSICLIRHALDTAMLAPFSTTPLVEDMAKKTGVTQRKIHQHGPGLCPKYIIALNGPLSSGHLALLRSEMASGELTLSKAAGMLNLPIWMTHWYIRYYFRNAHIPRSASQPMTPASPSQASPSLTLVEYLDRTLPGPSVWLETQQALHLGEQPSAGHSLEQLLVEELLGVLALRPPLSKPEMAMQLGRPRRELRADFPAMRAKGLWQNCRLDLELPVEDILHLRSLGE</sequence>
<dbReference type="EMBL" id="KB932214">
    <property type="protein sequence ID" value="KCV67748.1"/>
    <property type="molecule type" value="Genomic_DNA"/>
</dbReference>
<evidence type="ECO:0000313" key="2">
    <source>
        <dbReference type="EMBL" id="KCV67748.1"/>
    </source>
</evidence>
<organism evidence="2">
    <name type="scientific">Fonticula alba</name>
    <name type="common">Slime mold</name>
    <dbReference type="NCBI Taxonomy" id="691883"/>
    <lineage>
        <taxon>Eukaryota</taxon>
        <taxon>Rotosphaerida</taxon>
        <taxon>Fonticulaceae</taxon>
        <taxon>Fonticula</taxon>
    </lineage>
</organism>
<accession>A0A058Z1D2</accession>
<dbReference type="GeneID" id="20530583"/>